<sequence length="250" mass="27077">MLLPGCPHLVSHKSRALLCCVCASTLANALLALLYRMPLRAFSSTPPASVLGGPPKSAVAVFVQMANPSVWPHLRECVTNVREGATCTSRQGARLTRNVDVYIGMISGSNNSSIAEDARLLVHRWNMGGEYQARLIMNFSLENKGADVGLFLQQIQQVLDPSMYEFLLKVHSKRAEAWRCQMLTSLCGSKDQVKHISKVVSHGGPTKLIAAASSSKRRSGVLGCPRWCRPVAWGGPLSASCEEEAAGRSM</sequence>
<accession>A0ABN9PAF8</accession>
<dbReference type="EMBL" id="CAUYUJ010000303">
    <property type="protein sequence ID" value="CAK0789780.1"/>
    <property type="molecule type" value="Genomic_DNA"/>
</dbReference>
<reference evidence="1" key="1">
    <citation type="submission" date="2023-10" db="EMBL/GenBank/DDBJ databases">
        <authorList>
            <person name="Chen Y."/>
            <person name="Shah S."/>
            <person name="Dougan E. K."/>
            <person name="Thang M."/>
            <person name="Chan C."/>
        </authorList>
    </citation>
    <scope>NUCLEOTIDE SEQUENCE [LARGE SCALE GENOMIC DNA]</scope>
</reference>
<evidence type="ECO:0000313" key="2">
    <source>
        <dbReference type="Proteomes" id="UP001189429"/>
    </source>
</evidence>
<protein>
    <submittedName>
        <fullName evidence="1">Uncharacterized protein</fullName>
    </submittedName>
</protein>
<name>A0ABN9PAF8_9DINO</name>
<dbReference type="Proteomes" id="UP001189429">
    <property type="component" value="Unassembled WGS sequence"/>
</dbReference>
<comment type="caution">
    <text evidence="1">The sequence shown here is derived from an EMBL/GenBank/DDBJ whole genome shotgun (WGS) entry which is preliminary data.</text>
</comment>
<gene>
    <name evidence="1" type="ORF">PCOR1329_LOCUS1253</name>
</gene>
<proteinExistence type="predicted"/>
<evidence type="ECO:0000313" key="1">
    <source>
        <dbReference type="EMBL" id="CAK0789780.1"/>
    </source>
</evidence>
<keyword evidence="2" id="KW-1185">Reference proteome</keyword>
<organism evidence="1 2">
    <name type="scientific">Prorocentrum cordatum</name>
    <dbReference type="NCBI Taxonomy" id="2364126"/>
    <lineage>
        <taxon>Eukaryota</taxon>
        <taxon>Sar</taxon>
        <taxon>Alveolata</taxon>
        <taxon>Dinophyceae</taxon>
        <taxon>Prorocentrales</taxon>
        <taxon>Prorocentraceae</taxon>
        <taxon>Prorocentrum</taxon>
    </lineage>
</organism>